<gene>
    <name evidence="8" type="ORF">ATK06_0533</name>
</gene>
<keyword evidence="4 7" id="KW-0812">Transmembrane</keyword>
<evidence type="ECO:0000256" key="5">
    <source>
        <dbReference type="ARBA" id="ARBA00022989"/>
    </source>
</evidence>
<name>A0A2A9DND4_9CORY</name>
<evidence type="ECO:0000313" key="9">
    <source>
        <dbReference type="Proteomes" id="UP000221653"/>
    </source>
</evidence>
<sequence>MHVIGYALWLIKEIFVSGFGLAFTAVFRPGNIDPCVVRYPLRVTSDWQLYWFSSSITVTPGTLSLGFREPTEPGGPRYLLVQAVEGSDPAAVVDSLADMEARLAPSVRDVPVGAWSVDKQYEDLKGARK</sequence>
<dbReference type="PANTHER" id="PTHR34584">
    <property type="entry name" value="NA(+)/H(+) ANTIPORTER SUBUNIT E1"/>
    <property type="match status" value="1"/>
</dbReference>
<comment type="subcellular location">
    <subcellularLocation>
        <location evidence="1">Cell membrane</location>
        <topology evidence="1">Multi-pass membrane protein</topology>
    </subcellularLocation>
</comment>
<evidence type="ECO:0000256" key="1">
    <source>
        <dbReference type="ARBA" id="ARBA00004651"/>
    </source>
</evidence>
<organism evidence="8 9">
    <name type="scientific">Corynebacterium renale</name>
    <dbReference type="NCBI Taxonomy" id="1724"/>
    <lineage>
        <taxon>Bacteria</taxon>
        <taxon>Bacillati</taxon>
        <taxon>Actinomycetota</taxon>
        <taxon>Actinomycetes</taxon>
        <taxon>Mycobacteriales</taxon>
        <taxon>Corynebacteriaceae</taxon>
        <taxon>Corynebacterium</taxon>
    </lineage>
</organism>
<dbReference type="AlphaFoldDB" id="A0A2A9DND4"/>
<protein>
    <submittedName>
        <fullName evidence="8">Multicomponent Na+:H+ antiporter subunit E</fullName>
    </submittedName>
</protein>
<keyword evidence="9" id="KW-1185">Reference proteome</keyword>
<proteinExistence type="inferred from homology"/>
<dbReference type="Pfam" id="PF01899">
    <property type="entry name" value="MNHE"/>
    <property type="match status" value="1"/>
</dbReference>
<accession>A0A2A9DND4</accession>
<evidence type="ECO:0000256" key="7">
    <source>
        <dbReference type="SAM" id="Phobius"/>
    </source>
</evidence>
<keyword evidence="5 7" id="KW-1133">Transmembrane helix</keyword>
<comment type="similarity">
    <text evidence="2">Belongs to the CPA3 antiporters (TC 2.A.63) subunit E family.</text>
</comment>
<evidence type="ECO:0000313" key="8">
    <source>
        <dbReference type="EMBL" id="PFG27472.1"/>
    </source>
</evidence>
<dbReference type="Proteomes" id="UP000221653">
    <property type="component" value="Unassembled WGS sequence"/>
</dbReference>
<dbReference type="PANTHER" id="PTHR34584:SF1">
    <property type="entry name" value="NA(+)_H(+) ANTIPORTER SUBUNIT E1"/>
    <property type="match status" value="1"/>
</dbReference>
<dbReference type="NCBIfam" id="NF009297">
    <property type="entry name" value="PRK12654.1"/>
    <property type="match status" value="1"/>
</dbReference>
<dbReference type="RefSeq" id="WP_048378796.1">
    <property type="nucleotide sequence ID" value="NZ_LDYE01000002.1"/>
</dbReference>
<evidence type="ECO:0000256" key="4">
    <source>
        <dbReference type="ARBA" id="ARBA00022692"/>
    </source>
</evidence>
<dbReference type="GO" id="GO:0008324">
    <property type="term" value="F:monoatomic cation transmembrane transporter activity"/>
    <property type="evidence" value="ECO:0007669"/>
    <property type="project" value="InterPro"/>
</dbReference>
<evidence type="ECO:0000256" key="2">
    <source>
        <dbReference type="ARBA" id="ARBA00006228"/>
    </source>
</evidence>
<evidence type="ECO:0000256" key="3">
    <source>
        <dbReference type="ARBA" id="ARBA00022475"/>
    </source>
</evidence>
<evidence type="ECO:0000256" key="6">
    <source>
        <dbReference type="ARBA" id="ARBA00023136"/>
    </source>
</evidence>
<reference evidence="8 9" key="1">
    <citation type="submission" date="2017-10" db="EMBL/GenBank/DDBJ databases">
        <title>Sequencing the genomes of 1000 actinobacteria strains.</title>
        <authorList>
            <person name="Klenk H.-P."/>
        </authorList>
    </citation>
    <scope>NUCLEOTIDE SEQUENCE [LARGE SCALE GENOMIC DNA]</scope>
    <source>
        <strain evidence="8 9">DSM 20688</strain>
    </source>
</reference>
<dbReference type="STRING" id="1724.GCA_001044175_00678"/>
<dbReference type="InterPro" id="IPR002758">
    <property type="entry name" value="Cation_antiport_E"/>
</dbReference>
<keyword evidence="6 7" id="KW-0472">Membrane</keyword>
<feature type="transmembrane region" description="Helical" evidence="7">
    <location>
        <begin position="7"/>
        <end position="27"/>
    </location>
</feature>
<dbReference type="GO" id="GO:0005886">
    <property type="term" value="C:plasma membrane"/>
    <property type="evidence" value="ECO:0007669"/>
    <property type="project" value="UniProtKB-SubCell"/>
</dbReference>
<dbReference type="EMBL" id="PDJF01000001">
    <property type="protein sequence ID" value="PFG27472.1"/>
    <property type="molecule type" value="Genomic_DNA"/>
</dbReference>
<keyword evidence="3" id="KW-1003">Cell membrane</keyword>
<dbReference type="OrthoDB" id="4410626at2"/>
<comment type="caution">
    <text evidence="8">The sequence shown here is derived from an EMBL/GenBank/DDBJ whole genome shotgun (WGS) entry which is preliminary data.</text>
</comment>